<protein>
    <recommendedName>
        <fullName evidence="4">Restriction endonuclease</fullName>
    </recommendedName>
</protein>
<reference evidence="2 3" key="1">
    <citation type="submission" date="2024-03" db="EMBL/GenBank/DDBJ databases">
        <title>Actinomycetospora sp. OC33-EN08, a novel actinomycete isolated from wild orchid (Aerides multiflora).</title>
        <authorList>
            <person name="Suriyachadkun C."/>
        </authorList>
    </citation>
    <scope>NUCLEOTIDE SEQUENCE [LARGE SCALE GENOMIC DNA]</scope>
    <source>
        <strain evidence="2 3">OC33-EN08</strain>
    </source>
</reference>
<dbReference type="Pfam" id="PF10117">
    <property type="entry name" value="McrBC"/>
    <property type="match status" value="1"/>
</dbReference>
<proteinExistence type="predicted"/>
<dbReference type="RefSeq" id="WP_337694610.1">
    <property type="nucleotide sequence ID" value="NZ_JBBEGN010000003.1"/>
</dbReference>
<gene>
    <name evidence="2" type="ORF">WCD74_09570</name>
</gene>
<evidence type="ECO:0000256" key="1">
    <source>
        <dbReference type="SAM" id="MobiDB-lite"/>
    </source>
</evidence>
<dbReference type="EMBL" id="JBBEGN010000003">
    <property type="protein sequence ID" value="MEJ2868011.1"/>
    <property type="molecule type" value="Genomic_DNA"/>
</dbReference>
<evidence type="ECO:0000313" key="2">
    <source>
        <dbReference type="EMBL" id="MEJ2868011.1"/>
    </source>
</evidence>
<evidence type="ECO:0000313" key="3">
    <source>
        <dbReference type="Proteomes" id="UP001385809"/>
    </source>
</evidence>
<evidence type="ECO:0008006" key="4">
    <source>
        <dbReference type="Google" id="ProtNLM"/>
    </source>
</evidence>
<feature type="region of interest" description="Disordered" evidence="1">
    <location>
        <begin position="388"/>
        <end position="410"/>
    </location>
</feature>
<dbReference type="InterPro" id="IPR019292">
    <property type="entry name" value="McrC"/>
</dbReference>
<dbReference type="PANTHER" id="PTHR38733">
    <property type="entry name" value="PROTEIN MCRC"/>
    <property type="match status" value="1"/>
</dbReference>
<dbReference type="Proteomes" id="UP001385809">
    <property type="component" value="Unassembled WGS sequence"/>
</dbReference>
<keyword evidence="3" id="KW-1185">Reference proteome</keyword>
<sequence length="422" mass="46076">MLRLREYAAQEVDLVDQDLRAVVALTHGDDETRVIRSVTPTGTGTHRIVPGPFVGRLRLPSGLVVDIRSRFDLADLAALLATYVGAPSLLRDDRVPAGTDDGLVDLIATAFADGLERLVGRGLPKGYVERTFTRPPFAGRPDVATHLRRHAGRADRLVTRAQRITRDIAVNQVLARALDLVRRAPLRHPRTRARLAALAPALSAVGRPPDIDRTIRTARPRLPMQTREVFDLAILIIRGTSLLPEGVDREGAAVLFPMTKVWESFVEKHVVAGAPAGHRLARQVPVQITDPPDRVTGYADVVEYDGDGRPVVVYDAKYKHHGRPSTGDLFQVFTYCSRLRCERAVLIMPGRGERAEVTMGEVTIESRGLPVLADPREELIAEGKLIPASAPSDRLGPPAPVTAEPGVPTNAALLDAVREERL</sequence>
<dbReference type="PANTHER" id="PTHR38733:SF1">
    <property type="entry name" value="TYPE IV METHYL-DIRECTED RESTRICTION ENZYME ECOKMCRBC"/>
    <property type="match status" value="1"/>
</dbReference>
<organism evidence="2 3">
    <name type="scientific">Actinomycetospora aurantiaca</name>
    <dbReference type="NCBI Taxonomy" id="3129233"/>
    <lineage>
        <taxon>Bacteria</taxon>
        <taxon>Bacillati</taxon>
        <taxon>Actinomycetota</taxon>
        <taxon>Actinomycetes</taxon>
        <taxon>Pseudonocardiales</taxon>
        <taxon>Pseudonocardiaceae</taxon>
        <taxon>Actinomycetospora</taxon>
    </lineage>
</organism>
<comment type="caution">
    <text evidence="2">The sequence shown here is derived from an EMBL/GenBank/DDBJ whole genome shotgun (WGS) entry which is preliminary data.</text>
</comment>
<accession>A0ABU8MM44</accession>
<name>A0ABU8MM44_9PSEU</name>